<evidence type="ECO:0000313" key="1">
    <source>
        <dbReference type="EMBL" id="MBE1597137.1"/>
    </source>
</evidence>
<accession>A0A8I0P4Y7</accession>
<comment type="caution">
    <text evidence="1">The sequence shown here is derived from an EMBL/GenBank/DDBJ whole genome shotgun (WGS) entry which is preliminary data.</text>
</comment>
<dbReference type="Proteomes" id="UP000629287">
    <property type="component" value="Unassembled WGS sequence"/>
</dbReference>
<protein>
    <submittedName>
        <fullName evidence="1">Uncharacterized protein</fullName>
    </submittedName>
</protein>
<dbReference type="GeneID" id="86827842"/>
<organism evidence="1 2">
    <name type="scientific">Streptomyces stelliscabiei</name>
    <dbReference type="NCBI Taxonomy" id="146820"/>
    <lineage>
        <taxon>Bacteria</taxon>
        <taxon>Bacillati</taxon>
        <taxon>Actinomycetota</taxon>
        <taxon>Actinomycetes</taxon>
        <taxon>Kitasatosporales</taxon>
        <taxon>Streptomycetaceae</taxon>
        <taxon>Streptomyces</taxon>
    </lineage>
</organism>
<dbReference type="OrthoDB" id="4326792at2"/>
<dbReference type="EMBL" id="JADBGF010000001">
    <property type="protein sequence ID" value="MBE1597137.1"/>
    <property type="molecule type" value="Genomic_DNA"/>
</dbReference>
<reference evidence="1 2" key="1">
    <citation type="submission" date="2020-10" db="EMBL/GenBank/DDBJ databases">
        <title>Sequencing the genomes of 1000 actinobacteria strains.</title>
        <authorList>
            <person name="Klenk H.-P."/>
        </authorList>
    </citation>
    <scope>NUCLEOTIDE SEQUENCE [LARGE SCALE GENOMIC DNA]</scope>
    <source>
        <strain evidence="1 2">DSM 41803</strain>
    </source>
</reference>
<evidence type="ECO:0000313" key="2">
    <source>
        <dbReference type="Proteomes" id="UP000629287"/>
    </source>
</evidence>
<keyword evidence="2" id="KW-1185">Reference proteome</keyword>
<dbReference type="RefSeq" id="WP_159026183.1">
    <property type="nucleotide sequence ID" value="NZ_JADBGF010000001.1"/>
</dbReference>
<gene>
    <name evidence="1" type="ORF">H4687_003266</name>
</gene>
<dbReference type="AlphaFoldDB" id="A0A8I0P4Y7"/>
<sequence>MTEQTTAQSKTHRLMAALSVAERLTAESPITPSNLRVDGHSDWAAPSIGVLLYFHRDPEAVRVFAEHFSLTVLRRGCGEDDEYTLADGVVDGVPFRAWSLTEVKSSAVAA</sequence>
<proteinExistence type="predicted"/>
<name>A0A8I0P4Y7_9ACTN</name>